<gene>
    <name evidence="9" type="ORF">D5039_00725</name>
</gene>
<evidence type="ECO:0000256" key="3">
    <source>
        <dbReference type="ARBA" id="ARBA00019758"/>
    </source>
</evidence>
<dbReference type="EMBL" id="QZCW01000001">
    <property type="protein sequence ID" value="MCW5319749.1"/>
    <property type="molecule type" value="Genomic_DNA"/>
</dbReference>
<feature type="signal peptide" evidence="7">
    <location>
        <begin position="1"/>
        <end position="25"/>
    </location>
</feature>
<dbReference type="SUPFAM" id="SSF51695">
    <property type="entry name" value="PLC-like phosphodiesterases"/>
    <property type="match status" value="1"/>
</dbReference>
<dbReference type="EC" id="4.6.1.13" evidence="2"/>
<evidence type="ECO:0000256" key="1">
    <source>
        <dbReference type="ARBA" id="ARBA00001316"/>
    </source>
</evidence>
<feature type="region of interest" description="Disordered" evidence="6">
    <location>
        <begin position="485"/>
        <end position="505"/>
    </location>
</feature>
<evidence type="ECO:0000256" key="4">
    <source>
        <dbReference type="ARBA" id="ARBA00030474"/>
    </source>
</evidence>
<evidence type="ECO:0000256" key="2">
    <source>
        <dbReference type="ARBA" id="ARBA00012581"/>
    </source>
</evidence>
<dbReference type="InterPro" id="IPR000909">
    <property type="entry name" value="PLipase_C_PInositol-sp_X_dom"/>
</dbReference>
<name>A0ABT3KN68_9BURK</name>
<dbReference type="CDD" id="cd08586">
    <property type="entry name" value="PI-PLCc_BcPLC_like"/>
    <property type="match status" value="1"/>
</dbReference>
<dbReference type="InterPro" id="IPR017946">
    <property type="entry name" value="PLC-like_Pdiesterase_TIM-brl"/>
</dbReference>
<comment type="catalytic activity">
    <reaction evidence="1">
        <text>a 1,2-diacyl-sn-glycero-3-phospho-(1D-myo-inositol) = 1D-myo-inositol 1,2-cyclic phosphate + a 1,2-diacyl-sn-glycerol</text>
        <dbReference type="Rhea" id="RHEA:17093"/>
        <dbReference type="ChEBI" id="CHEBI:17815"/>
        <dbReference type="ChEBI" id="CHEBI:57880"/>
        <dbReference type="ChEBI" id="CHEBI:58484"/>
        <dbReference type="EC" id="4.6.1.13"/>
    </reaction>
</comment>
<sequence>MNQRNNKFLLAMATGLAIFGSKVHAEYQTDAWNHTGAFSTNVTASTDNSSFMKAIDGDTRINSLSLVGTHDSAASTGGSIAFTSTIIGAPVGCAVGVALAPVTFGYSMVLCIIGAFSGAVVQDAVRTQTMPLTEQMKAGIRFFDIRVKHRNDKFQLYHGKSDLGADMDGVLSQIKEFLKNNPSEVIMARIRNEEDGESNTSVNSASGNTRNFKETMLGYVQKYDENLFWDGKLGGSNPTLSSVRAKIIIFSDFGEFKYGLPYDTETANIEDSYHLYWNWDLYDKWEKIKKHLVTTNSQTVFAKPSIGYLSGSGGSFPYFVAGGRSYANTSADHLLTKETETSTGINRNKWPDFPRGSCTWVTGWICSIFFAGTNELTATWLAKNNPKNVGILVADFPGSDLIDRVIRINAQFKKMEQLAGQEWVSLSFNGVDQECASNDGVNCFRGASRDEAKKATTVLVCGEAHRAKYGITGYGDKSHWCSKARDAVTTQPPVPRPSRSTKAGLDRSALKGLAELL</sequence>
<dbReference type="PANTHER" id="PTHR13593:SF113">
    <property type="entry name" value="SI:DKEY-266F7.9"/>
    <property type="match status" value="1"/>
</dbReference>
<feature type="domain" description="Phosphatidylinositol-specific phospholipase C X" evidence="8">
    <location>
        <begin position="112"/>
        <end position="252"/>
    </location>
</feature>
<dbReference type="RefSeq" id="WP_265280717.1">
    <property type="nucleotide sequence ID" value="NZ_QZCW01000001.1"/>
</dbReference>
<dbReference type="Gene3D" id="3.20.20.190">
    <property type="entry name" value="Phosphatidylinositol (PI) phosphodiesterase"/>
    <property type="match status" value="1"/>
</dbReference>
<evidence type="ECO:0000259" key="8">
    <source>
        <dbReference type="SMART" id="SM00148"/>
    </source>
</evidence>
<dbReference type="Pfam" id="PF00388">
    <property type="entry name" value="PI-PLC-X"/>
    <property type="match status" value="1"/>
</dbReference>
<dbReference type="PANTHER" id="PTHR13593">
    <property type="match status" value="1"/>
</dbReference>
<comment type="caution">
    <text evidence="9">The sequence shown here is derived from an EMBL/GenBank/DDBJ whole genome shotgun (WGS) entry which is preliminary data.</text>
</comment>
<reference evidence="10" key="1">
    <citation type="submission" date="2023-07" db="EMBL/GenBank/DDBJ databases">
        <title>Verminephrobacter genomes.</title>
        <authorList>
            <person name="Lund M.B."/>
        </authorList>
    </citation>
    <scope>NUCLEOTIDE SEQUENCE [LARGE SCALE GENOMIC DNA]</scope>
    <source>
        <strain evidence="10">AtM5-05</strain>
    </source>
</reference>
<feature type="chain" id="PRO_5045917097" description="1-phosphatidylinositol phosphodiesterase" evidence="7">
    <location>
        <begin position="26"/>
        <end position="517"/>
    </location>
</feature>
<keyword evidence="10" id="KW-1185">Reference proteome</keyword>
<evidence type="ECO:0000256" key="5">
    <source>
        <dbReference type="ARBA" id="ARBA00030782"/>
    </source>
</evidence>
<dbReference type="InterPro" id="IPR051057">
    <property type="entry name" value="PI-PLC_domain"/>
</dbReference>
<accession>A0ABT3KN68</accession>
<evidence type="ECO:0000256" key="6">
    <source>
        <dbReference type="SAM" id="MobiDB-lite"/>
    </source>
</evidence>
<evidence type="ECO:0000313" key="10">
    <source>
        <dbReference type="Proteomes" id="UP001208935"/>
    </source>
</evidence>
<dbReference type="SMART" id="SM00148">
    <property type="entry name" value="PLCXc"/>
    <property type="match status" value="1"/>
</dbReference>
<evidence type="ECO:0000256" key="7">
    <source>
        <dbReference type="SAM" id="SignalP"/>
    </source>
</evidence>
<proteinExistence type="predicted"/>
<dbReference type="Proteomes" id="UP001208935">
    <property type="component" value="Unassembled WGS sequence"/>
</dbReference>
<evidence type="ECO:0000313" key="9">
    <source>
        <dbReference type="EMBL" id="MCW5319749.1"/>
    </source>
</evidence>
<keyword evidence="7" id="KW-0732">Signal</keyword>
<dbReference type="PROSITE" id="PS50007">
    <property type="entry name" value="PIPLC_X_DOMAIN"/>
    <property type="match status" value="1"/>
</dbReference>
<organism evidence="9 10">
    <name type="scientific">Verminephrobacter aporrectodeae subsp. tuberculatae</name>
    <dbReference type="NCBI Taxonomy" id="1110392"/>
    <lineage>
        <taxon>Bacteria</taxon>
        <taxon>Pseudomonadati</taxon>
        <taxon>Pseudomonadota</taxon>
        <taxon>Betaproteobacteria</taxon>
        <taxon>Burkholderiales</taxon>
        <taxon>Comamonadaceae</taxon>
        <taxon>Verminephrobacter</taxon>
    </lineage>
</organism>
<protein>
    <recommendedName>
        <fullName evidence="3">1-phosphatidylinositol phosphodiesterase</fullName>
        <ecNumber evidence="2">4.6.1.13</ecNumber>
    </recommendedName>
    <alternativeName>
        <fullName evidence="4">Phosphatidylinositol diacylglycerol-lyase</fullName>
    </alternativeName>
    <alternativeName>
        <fullName evidence="5">Phosphatidylinositol-specific phospholipase C</fullName>
    </alternativeName>
</protein>